<reference evidence="1 2" key="1">
    <citation type="journal article" date="2021" name="Sci. Rep.">
        <title>Genome sequencing of the multicellular alga Astrephomene provides insights into convergent evolution of germ-soma differentiation.</title>
        <authorList>
            <person name="Yamashita S."/>
            <person name="Yamamoto K."/>
            <person name="Matsuzaki R."/>
            <person name="Suzuki S."/>
            <person name="Yamaguchi H."/>
            <person name="Hirooka S."/>
            <person name="Minakuchi Y."/>
            <person name="Miyagishima S."/>
            <person name="Kawachi M."/>
            <person name="Toyoda A."/>
            <person name="Nozaki H."/>
        </authorList>
    </citation>
    <scope>NUCLEOTIDE SEQUENCE [LARGE SCALE GENOMIC DNA]</scope>
    <source>
        <strain evidence="1 2">NIES-4017</strain>
    </source>
</reference>
<keyword evidence="2" id="KW-1185">Reference proteome</keyword>
<gene>
    <name evidence="1" type="ORF">Agub_g6837</name>
</gene>
<dbReference type="EMBL" id="BMAR01000010">
    <property type="protein sequence ID" value="GFR45441.1"/>
    <property type="molecule type" value="Genomic_DNA"/>
</dbReference>
<evidence type="ECO:0000313" key="2">
    <source>
        <dbReference type="Proteomes" id="UP001054857"/>
    </source>
</evidence>
<sequence length="508" mass="55049">MGSYFSRDIRVQPLNNVPIPLQNPPGVVGAAGALSERLNALAMDLIEQLREKKREHAASICGHASTLCDLLKSADIGIGVGASFASAFFKHLHVALMLEPEANLLTLDVIMVVELLLKATSAFNADEGAPGAILEDQLWRSKAGAIHTAMLQLALDEARKAIELCKQRNYARKFIFAEGLRSAVRAASNQLEKARGHFFDAIIAGKVLGECVAESVAQKRAEQEGILGQNRSILLSGSDRRARLYARDSDLDVAGMAKDGANANPDEWGELLEAHQGCMAITNKLQPCSKRAQQVFMVHSDRYLEARGGADAQRHLLPSKAFLCVCTQHGTGSDANDGFLVANMGAAVTQKYPAAAVNIRAPREHDFRMEQTAIGTRRFSRCLRVSREDLRLFQDNGMGGWRELVAQLREAKQGQDGHLYACHAVKNDGTGCTAAVKHIYAVGCSPTQVKILCVCGHHRALGAARPILLYRDGADAQGAAAIQRDLAPLLEYMANPIPERAPLPLLQE</sequence>
<dbReference type="AlphaFoldDB" id="A0AAD3HLX7"/>
<protein>
    <submittedName>
        <fullName evidence="1">Uncharacterized protein</fullName>
    </submittedName>
</protein>
<dbReference type="Proteomes" id="UP001054857">
    <property type="component" value="Unassembled WGS sequence"/>
</dbReference>
<accession>A0AAD3HLX7</accession>
<name>A0AAD3HLX7_9CHLO</name>
<comment type="caution">
    <text evidence="1">The sequence shown here is derived from an EMBL/GenBank/DDBJ whole genome shotgun (WGS) entry which is preliminary data.</text>
</comment>
<proteinExistence type="predicted"/>
<evidence type="ECO:0000313" key="1">
    <source>
        <dbReference type="EMBL" id="GFR45441.1"/>
    </source>
</evidence>
<organism evidence="1 2">
    <name type="scientific">Astrephomene gubernaculifera</name>
    <dbReference type="NCBI Taxonomy" id="47775"/>
    <lineage>
        <taxon>Eukaryota</taxon>
        <taxon>Viridiplantae</taxon>
        <taxon>Chlorophyta</taxon>
        <taxon>core chlorophytes</taxon>
        <taxon>Chlorophyceae</taxon>
        <taxon>CS clade</taxon>
        <taxon>Chlamydomonadales</taxon>
        <taxon>Astrephomenaceae</taxon>
        <taxon>Astrephomene</taxon>
    </lineage>
</organism>